<name>A0A9W7CPK0_9STRA</name>
<dbReference type="Proteomes" id="UP001165083">
    <property type="component" value="Unassembled WGS sequence"/>
</dbReference>
<comment type="caution">
    <text evidence="1">The sequence shown here is derived from an EMBL/GenBank/DDBJ whole genome shotgun (WGS) entry which is preliminary data.</text>
</comment>
<sequence>MSEDDFDVGQVEESLMGCPNEQAGRRVYFEHEAPSIHFHPFTKDEYDAGLKQADAERTSGTSLMSLVGTFIGWKPRNLPNDNSIMTRVRLTKRVHCPLDVLLMASFKKTKDLIPTIITPSAGVFTSAIMSAPNCCKRFIPTRLSSRSTSLGQKTIFATCILFAAPDGCCLMAGGSRR</sequence>
<proteinExistence type="predicted"/>
<reference evidence="1" key="1">
    <citation type="submission" date="2023-04" db="EMBL/GenBank/DDBJ databases">
        <title>Phytophthora lilii NBRC 32176.</title>
        <authorList>
            <person name="Ichikawa N."/>
            <person name="Sato H."/>
            <person name="Tonouchi N."/>
        </authorList>
    </citation>
    <scope>NUCLEOTIDE SEQUENCE</scope>
    <source>
        <strain evidence="1">NBRC 32176</strain>
    </source>
</reference>
<protein>
    <submittedName>
        <fullName evidence="1">Unnamed protein product</fullName>
    </submittedName>
</protein>
<dbReference type="EMBL" id="BSXW01001283">
    <property type="protein sequence ID" value="GMF35447.1"/>
    <property type="molecule type" value="Genomic_DNA"/>
</dbReference>
<organism evidence="1 2">
    <name type="scientific">Phytophthora lilii</name>
    <dbReference type="NCBI Taxonomy" id="2077276"/>
    <lineage>
        <taxon>Eukaryota</taxon>
        <taxon>Sar</taxon>
        <taxon>Stramenopiles</taxon>
        <taxon>Oomycota</taxon>
        <taxon>Peronosporomycetes</taxon>
        <taxon>Peronosporales</taxon>
        <taxon>Peronosporaceae</taxon>
        <taxon>Phytophthora</taxon>
    </lineage>
</organism>
<evidence type="ECO:0000313" key="1">
    <source>
        <dbReference type="EMBL" id="GMF35447.1"/>
    </source>
</evidence>
<accession>A0A9W7CPK0</accession>
<dbReference type="AlphaFoldDB" id="A0A9W7CPK0"/>
<evidence type="ECO:0000313" key="2">
    <source>
        <dbReference type="Proteomes" id="UP001165083"/>
    </source>
</evidence>
<gene>
    <name evidence="1" type="ORF">Plil01_001505500</name>
</gene>
<keyword evidence="2" id="KW-1185">Reference proteome</keyword>